<keyword evidence="5" id="KW-0378">Hydrolase</keyword>
<evidence type="ECO:0000313" key="10">
    <source>
        <dbReference type="EMBL" id="CAF3757264.1"/>
    </source>
</evidence>
<dbReference type="PANTHER" id="PTHR15397">
    <property type="entry name" value="SODIUM-GLUCOSE COTRANSPORTER REGULATORY PROTEIN -RELATED"/>
    <property type="match status" value="1"/>
</dbReference>
<feature type="domain" description="UBA" evidence="8">
    <location>
        <begin position="392"/>
        <end position="432"/>
    </location>
</feature>
<dbReference type="GO" id="GO:0004190">
    <property type="term" value="F:aspartic-type endopeptidase activity"/>
    <property type="evidence" value="ECO:0007669"/>
    <property type="project" value="UniProtKB-KW"/>
</dbReference>
<keyword evidence="11" id="KW-1185">Reference proteome</keyword>
<evidence type="ECO:0000256" key="5">
    <source>
        <dbReference type="ARBA" id="ARBA00022801"/>
    </source>
</evidence>
<dbReference type="FunFam" id="2.40.70.10:FF:000005">
    <property type="entry name" value="DNA damage inducible 1 homolog 2"/>
    <property type="match status" value="1"/>
</dbReference>
<evidence type="ECO:0000259" key="8">
    <source>
        <dbReference type="PROSITE" id="PS50030"/>
    </source>
</evidence>
<keyword evidence="6" id="KW-0653">Protein transport</keyword>
<keyword evidence="4" id="KW-0064">Aspartyl protease</keyword>
<evidence type="ECO:0000256" key="3">
    <source>
        <dbReference type="ARBA" id="ARBA00022670"/>
    </source>
</evidence>
<dbReference type="SMART" id="SM00213">
    <property type="entry name" value="UBQ"/>
    <property type="match status" value="1"/>
</dbReference>
<dbReference type="Pfam" id="PF24669">
    <property type="entry name" value="Ddi2_HDD"/>
    <property type="match status" value="1"/>
</dbReference>
<evidence type="ECO:0000313" key="11">
    <source>
        <dbReference type="Proteomes" id="UP000663866"/>
    </source>
</evidence>
<dbReference type="SUPFAM" id="SSF54236">
    <property type="entry name" value="Ubiquitin-like"/>
    <property type="match status" value="1"/>
</dbReference>
<dbReference type="GO" id="GO:0015031">
    <property type="term" value="P:protein transport"/>
    <property type="evidence" value="ECO:0007669"/>
    <property type="project" value="UniProtKB-KW"/>
</dbReference>
<evidence type="ECO:0000256" key="2">
    <source>
        <dbReference type="ARBA" id="ARBA00022448"/>
    </source>
</evidence>
<dbReference type="InterPro" id="IPR015940">
    <property type="entry name" value="UBA"/>
</dbReference>
<reference evidence="10" key="1">
    <citation type="submission" date="2021-02" db="EMBL/GenBank/DDBJ databases">
        <authorList>
            <person name="Nowell W R."/>
        </authorList>
    </citation>
    <scope>NUCLEOTIDE SEQUENCE</scope>
</reference>
<evidence type="ECO:0000256" key="7">
    <source>
        <dbReference type="SAM" id="MobiDB-lite"/>
    </source>
</evidence>
<keyword evidence="2" id="KW-0813">Transport</keyword>
<feature type="domain" description="Ubiquitin-like" evidence="9">
    <location>
        <begin position="30"/>
        <end position="101"/>
    </location>
</feature>
<dbReference type="AlphaFoldDB" id="A0A818YPM3"/>
<dbReference type="InterPro" id="IPR000626">
    <property type="entry name" value="Ubiquitin-like_dom"/>
</dbReference>
<dbReference type="CDD" id="cd05479">
    <property type="entry name" value="RP_DDI"/>
    <property type="match status" value="1"/>
</dbReference>
<evidence type="ECO:0000259" key="9">
    <source>
        <dbReference type="PROSITE" id="PS50053"/>
    </source>
</evidence>
<dbReference type="Proteomes" id="UP000663866">
    <property type="component" value="Unassembled WGS sequence"/>
</dbReference>
<dbReference type="InterPro" id="IPR057273">
    <property type="entry name" value="Ddi1/2_HDD"/>
</dbReference>
<feature type="region of interest" description="Disordered" evidence="7">
    <location>
        <begin position="358"/>
        <end position="397"/>
    </location>
</feature>
<dbReference type="GO" id="GO:0006508">
    <property type="term" value="P:proteolysis"/>
    <property type="evidence" value="ECO:0007669"/>
    <property type="project" value="UniProtKB-KW"/>
</dbReference>
<dbReference type="InterPro" id="IPR021109">
    <property type="entry name" value="Peptidase_aspartic_dom_sf"/>
</dbReference>
<dbReference type="Pfam" id="PF00240">
    <property type="entry name" value="ubiquitin"/>
    <property type="match status" value="1"/>
</dbReference>
<dbReference type="Gene3D" id="3.10.20.90">
    <property type="entry name" value="Phosphatidylinositol 3-kinase Catalytic Subunit, Chain A, domain 1"/>
    <property type="match status" value="1"/>
</dbReference>
<dbReference type="SUPFAM" id="SSF50630">
    <property type="entry name" value="Acid proteases"/>
    <property type="match status" value="1"/>
</dbReference>
<dbReference type="CDD" id="cd01796">
    <property type="entry name" value="Ubl_Ddi1_like"/>
    <property type="match status" value="1"/>
</dbReference>
<proteinExistence type="inferred from homology"/>
<name>A0A818YPM3_9BILA</name>
<keyword evidence="3" id="KW-0645">Protease</keyword>
<dbReference type="Pfam" id="PF09668">
    <property type="entry name" value="Asp_protease"/>
    <property type="match status" value="1"/>
</dbReference>
<evidence type="ECO:0000256" key="4">
    <source>
        <dbReference type="ARBA" id="ARBA00022750"/>
    </source>
</evidence>
<sequence length="441" mass="49871">MENFSKPTVERGDWLVPFWKLLYSENTKQMHISIAKFGGSENVLTVEIASDLSLKDLKAVIEAESDFAIKAEEMSLYFEGKLLGDDNQTLEQCKFNDYDLLTCQRASANHGLRPEPAATSRRNMNPRDPRQLFEMIRSNPEMLQQIRQNSPQLVDAVQRGDFNRFMQHIAAESPEMQQRMELDRLATLDPFDPEVQRRIHEIINMQNVQENMEHAVEHAPEVFGHVIMLYINCKVNGHLVKAFVDSGAQMTIMSKACAERCGIMRLVDRRFSGIAKGVGTQKILGRIHLAQLEIEKNYFATSLSVLEDQPMDMLLGLDMLRRHQCVLDLHKNTLRIGNAVETNFLSESELPIHAKLSGNTPDIEDDISNSTTENNSQTRMEVSTTASSTPSPFPEDSIKHITKGGFTREQAIEELKLANGDATKALVSLMTKSLSIPKRKR</sequence>
<evidence type="ECO:0000256" key="1">
    <source>
        <dbReference type="ARBA" id="ARBA00009136"/>
    </source>
</evidence>
<comment type="caution">
    <text evidence="10">The sequence shown here is derived from an EMBL/GenBank/DDBJ whole genome shotgun (WGS) entry which is preliminary data.</text>
</comment>
<dbReference type="PROSITE" id="PS50030">
    <property type="entry name" value="UBA"/>
    <property type="match status" value="1"/>
</dbReference>
<gene>
    <name evidence="10" type="ORF">OVN521_LOCUS1478</name>
</gene>
<dbReference type="Gene3D" id="2.40.70.10">
    <property type="entry name" value="Acid Proteases"/>
    <property type="match status" value="1"/>
</dbReference>
<evidence type="ECO:0000256" key="6">
    <source>
        <dbReference type="ARBA" id="ARBA00022927"/>
    </source>
</evidence>
<dbReference type="InterPro" id="IPR019103">
    <property type="entry name" value="Peptidase_aspartic_DDI1-type"/>
</dbReference>
<dbReference type="PANTHER" id="PTHR15397:SF3">
    <property type="entry name" value="DNA DAMAGE INDUCIBLE 1 HOMOLOG 2"/>
    <property type="match status" value="1"/>
</dbReference>
<protein>
    <submittedName>
        <fullName evidence="10">Uncharacterized protein</fullName>
    </submittedName>
</protein>
<dbReference type="InterPro" id="IPR029071">
    <property type="entry name" value="Ubiquitin-like_domsf"/>
</dbReference>
<dbReference type="InterPro" id="IPR033882">
    <property type="entry name" value="DDI1_N"/>
</dbReference>
<dbReference type="EMBL" id="CAJOBG010000103">
    <property type="protein sequence ID" value="CAF3757264.1"/>
    <property type="molecule type" value="Genomic_DNA"/>
</dbReference>
<feature type="compositionally biased region" description="Polar residues" evidence="7">
    <location>
        <begin position="368"/>
        <end position="382"/>
    </location>
</feature>
<comment type="similarity">
    <text evidence="1">Belongs to the DDI1 family.</text>
</comment>
<accession>A0A818YPM3</accession>
<organism evidence="10 11">
    <name type="scientific">Rotaria magnacalcarata</name>
    <dbReference type="NCBI Taxonomy" id="392030"/>
    <lineage>
        <taxon>Eukaryota</taxon>
        <taxon>Metazoa</taxon>
        <taxon>Spiralia</taxon>
        <taxon>Gnathifera</taxon>
        <taxon>Rotifera</taxon>
        <taxon>Eurotatoria</taxon>
        <taxon>Bdelloidea</taxon>
        <taxon>Philodinida</taxon>
        <taxon>Philodinidae</taxon>
        <taxon>Rotaria</taxon>
    </lineage>
</organism>
<dbReference type="PROSITE" id="PS50053">
    <property type="entry name" value="UBIQUITIN_2"/>
    <property type="match status" value="1"/>
</dbReference>